<reference evidence="3" key="1">
    <citation type="submission" date="2022-07" db="EMBL/GenBank/DDBJ databases">
        <title>Draft genome sequence of Zalerion maritima ATCC 34329, a (micro)plastics degrading marine fungus.</title>
        <authorList>
            <person name="Paco A."/>
            <person name="Goncalves M.F.M."/>
            <person name="Rocha-Santos T.A.P."/>
            <person name="Alves A."/>
        </authorList>
    </citation>
    <scope>NUCLEOTIDE SEQUENCE</scope>
    <source>
        <strain evidence="3">ATCC 34329</strain>
    </source>
</reference>
<feature type="region of interest" description="Disordered" evidence="1">
    <location>
        <begin position="416"/>
        <end position="441"/>
    </location>
</feature>
<dbReference type="InterPro" id="IPR018767">
    <property type="entry name" value="Brl1/Brr6_dom"/>
</dbReference>
<dbReference type="PANTHER" id="PTHR28136:SF1">
    <property type="entry name" value="NUCLEUS EXPORT PROTEIN BRL1"/>
    <property type="match status" value="1"/>
</dbReference>
<evidence type="ECO:0000313" key="4">
    <source>
        <dbReference type="Proteomes" id="UP001201980"/>
    </source>
</evidence>
<feature type="region of interest" description="Disordered" evidence="1">
    <location>
        <begin position="121"/>
        <end position="142"/>
    </location>
</feature>
<dbReference type="InterPro" id="IPR040202">
    <property type="entry name" value="Brl1/Brr6"/>
</dbReference>
<feature type="compositionally biased region" description="Acidic residues" evidence="1">
    <location>
        <begin position="224"/>
        <end position="237"/>
    </location>
</feature>
<feature type="region of interest" description="Disordered" evidence="1">
    <location>
        <begin position="41"/>
        <end position="88"/>
    </location>
</feature>
<feature type="compositionally biased region" description="Basic residues" evidence="1">
    <location>
        <begin position="492"/>
        <end position="504"/>
    </location>
</feature>
<protein>
    <submittedName>
        <fullName evidence="3">Nuclear envelope protein</fullName>
    </submittedName>
</protein>
<sequence length="516" mass="56646">MAHLNPRTNEGNMEWEYHGQGPMDPQSPFSAFASQNINAFGRNPNAAAHTFSFSSSPEKPLPSLPRMGSQKSNNPFASTPRAESPIKESSMFDRSFQNSHRAPPFLNPAFTTHRKPVDEATFSEMSGAESSPAATDADISEIPIDSPDMDRPSHRLDCDAMSISPSRRAKAAYMYGKSAAIPPRTSGKGEIPRGKYGHLDKIRKRKRHNEDRDVGTVRYRIESDTSEDESGSADDTDAVSRIVRGGKRTGMHVGSGRKRSPKQGWLGGFLSTITTNPTAPDVLVQWQRFLLQSIITAIVIYFLWSVVCSIRHDMNLAADKARSERLGTIAECATNYHENRCFPREKRLPRLMKDCDEWEVCMNQDEDDIATVTVGVKQFVALLNEMVSDLQLKTIGFLAGLAFLAAFGMRIGSGNPPYAPSGGQDKVTAGGGGGGRGEALPFGDHNQGYVWAAIPTPHRLKGSRVLEEGTDTDASPEPYKSIMPPPPETPSRRRSPSKDKRRISPVKGLRSPTKGY</sequence>
<dbReference type="GO" id="GO:0031965">
    <property type="term" value="C:nuclear membrane"/>
    <property type="evidence" value="ECO:0007669"/>
    <property type="project" value="InterPro"/>
</dbReference>
<evidence type="ECO:0000313" key="3">
    <source>
        <dbReference type="EMBL" id="KAJ2903913.1"/>
    </source>
</evidence>
<dbReference type="Proteomes" id="UP001201980">
    <property type="component" value="Unassembled WGS sequence"/>
</dbReference>
<feature type="compositionally biased region" description="Polar residues" evidence="1">
    <location>
        <begin position="1"/>
        <end position="11"/>
    </location>
</feature>
<evidence type="ECO:0000259" key="2">
    <source>
        <dbReference type="SMART" id="SM01042"/>
    </source>
</evidence>
<feature type="region of interest" description="Disordered" evidence="1">
    <location>
        <begin position="1"/>
        <end position="21"/>
    </location>
</feature>
<comment type="caution">
    <text evidence="3">The sequence shown here is derived from an EMBL/GenBank/DDBJ whole genome shotgun (WGS) entry which is preliminary data.</text>
</comment>
<feature type="domain" description="Brl1/Brr6" evidence="2">
    <location>
        <begin position="283"/>
        <end position="410"/>
    </location>
</feature>
<dbReference type="GO" id="GO:0006998">
    <property type="term" value="P:nuclear envelope organization"/>
    <property type="evidence" value="ECO:0007669"/>
    <property type="project" value="InterPro"/>
</dbReference>
<dbReference type="Pfam" id="PF10104">
    <property type="entry name" value="Brr6_like_C_C"/>
    <property type="match status" value="1"/>
</dbReference>
<dbReference type="SMART" id="SM01042">
    <property type="entry name" value="Brr6_like_C_C"/>
    <property type="match status" value="1"/>
</dbReference>
<dbReference type="GO" id="GO:0055088">
    <property type="term" value="P:lipid homeostasis"/>
    <property type="evidence" value="ECO:0007669"/>
    <property type="project" value="InterPro"/>
</dbReference>
<evidence type="ECO:0000256" key="1">
    <source>
        <dbReference type="SAM" id="MobiDB-lite"/>
    </source>
</evidence>
<accession>A0AAD5RUT7</accession>
<organism evidence="3 4">
    <name type="scientific">Zalerion maritima</name>
    <dbReference type="NCBI Taxonomy" id="339359"/>
    <lineage>
        <taxon>Eukaryota</taxon>
        <taxon>Fungi</taxon>
        <taxon>Dikarya</taxon>
        <taxon>Ascomycota</taxon>
        <taxon>Pezizomycotina</taxon>
        <taxon>Sordariomycetes</taxon>
        <taxon>Lulworthiomycetidae</taxon>
        <taxon>Lulworthiales</taxon>
        <taxon>Lulworthiaceae</taxon>
        <taxon>Zalerion</taxon>
    </lineage>
</organism>
<feature type="compositionally biased region" description="Basic residues" evidence="1">
    <location>
        <begin position="244"/>
        <end position="260"/>
    </location>
</feature>
<keyword evidence="4" id="KW-1185">Reference proteome</keyword>
<gene>
    <name evidence="3" type="ORF">MKZ38_009148</name>
</gene>
<dbReference type="EMBL" id="JAKWBI020000067">
    <property type="protein sequence ID" value="KAJ2903913.1"/>
    <property type="molecule type" value="Genomic_DNA"/>
</dbReference>
<dbReference type="PANTHER" id="PTHR28136">
    <property type="entry name" value="NUCLEUS EXPORT PROTEIN BRR6"/>
    <property type="match status" value="1"/>
</dbReference>
<name>A0AAD5RUT7_9PEZI</name>
<feature type="region of interest" description="Disordered" evidence="1">
    <location>
        <begin position="461"/>
        <end position="516"/>
    </location>
</feature>
<feature type="region of interest" description="Disordered" evidence="1">
    <location>
        <begin position="222"/>
        <end position="260"/>
    </location>
</feature>
<proteinExistence type="predicted"/>
<dbReference type="AlphaFoldDB" id="A0AAD5RUT7"/>